<dbReference type="GO" id="GO:0032511">
    <property type="term" value="P:late endosome to vacuole transport via multivesicular body sorting pathway"/>
    <property type="evidence" value="ECO:0007669"/>
    <property type="project" value="TreeGrafter"/>
</dbReference>
<feature type="compositionally biased region" description="Polar residues" evidence="7">
    <location>
        <begin position="185"/>
        <end position="198"/>
    </location>
</feature>
<reference evidence="8 9" key="1">
    <citation type="submission" date="2020-05" db="EMBL/GenBank/DDBJ databases">
        <authorList>
            <person name="Casaregola S."/>
            <person name="Devillers H."/>
            <person name="Grondin C."/>
        </authorList>
    </citation>
    <scope>NUCLEOTIDE SEQUENCE [LARGE SCALE GENOMIC DNA]</scope>
    <source>
        <strain evidence="8 9">CLIB 1767</strain>
    </source>
</reference>
<gene>
    <name evidence="8" type="ORF">KABA2_13S03344</name>
</gene>
<evidence type="ECO:0000256" key="3">
    <source>
        <dbReference type="ARBA" id="ARBA00022753"/>
    </source>
</evidence>
<keyword evidence="3" id="KW-0967">Endosome</keyword>
<dbReference type="AlphaFoldDB" id="A0A8H2ZK23"/>
<dbReference type="GeneID" id="64860225"/>
<dbReference type="PANTHER" id="PTHR22761">
    <property type="entry name" value="CHARGED MULTIVESICULAR BODY PROTEIN"/>
    <property type="match status" value="1"/>
</dbReference>
<evidence type="ECO:0000256" key="2">
    <source>
        <dbReference type="ARBA" id="ARBA00006190"/>
    </source>
</evidence>
<protein>
    <recommendedName>
        <fullName evidence="4">Vacuolar-sorting protein SNF7</fullName>
    </recommendedName>
    <alternativeName>
        <fullName evidence="5">Vacuolar protein-sorting-associated protein 32</fullName>
    </alternativeName>
</protein>
<dbReference type="GO" id="GO:0006900">
    <property type="term" value="P:vesicle budding from membrane"/>
    <property type="evidence" value="ECO:0007669"/>
    <property type="project" value="TreeGrafter"/>
</dbReference>
<dbReference type="Gene3D" id="6.10.250.1710">
    <property type="match status" value="1"/>
</dbReference>
<dbReference type="Pfam" id="PF03357">
    <property type="entry name" value="Snf7"/>
    <property type="match status" value="1"/>
</dbReference>
<dbReference type="InterPro" id="IPR005024">
    <property type="entry name" value="Snf7_fam"/>
</dbReference>
<dbReference type="RefSeq" id="XP_041408961.1">
    <property type="nucleotide sequence ID" value="XM_041553027.1"/>
</dbReference>
<dbReference type="OrthoDB" id="5592979at2759"/>
<feature type="coiled-coil region" evidence="6">
    <location>
        <begin position="63"/>
        <end position="90"/>
    </location>
</feature>
<name>A0A8H2ZK23_9SACH</name>
<evidence type="ECO:0000256" key="7">
    <source>
        <dbReference type="SAM" id="MobiDB-lite"/>
    </source>
</evidence>
<evidence type="ECO:0000256" key="6">
    <source>
        <dbReference type="SAM" id="Coils"/>
    </source>
</evidence>
<proteinExistence type="inferred from homology"/>
<evidence type="ECO:0000256" key="1">
    <source>
        <dbReference type="ARBA" id="ARBA00004177"/>
    </source>
</evidence>
<accession>A0A8H2ZK23</accession>
<comment type="similarity">
    <text evidence="2">Belongs to the SNF7 family.</text>
</comment>
<comment type="subcellular location">
    <subcellularLocation>
        <location evidence="1">Endosome</location>
    </subcellularLocation>
</comment>
<dbReference type="Proteomes" id="UP000644660">
    <property type="component" value="Unassembled WGS sequence"/>
</dbReference>
<dbReference type="EMBL" id="CAEFZW010000013">
    <property type="protein sequence ID" value="CAB4257117.1"/>
    <property type="molecule type" value="Genomic_DNA"/>
</dbReference>
<feature type="compositionally biased region" description="Acidic residues" evidence="7">
    <location>
        <begin position="222"/>
        <end position="231"/>
    </location>
</feature>
<evidence type="ECO:0000313" key="8">
    <source>
        <dbReference type="EMBL" id="CAB4257117.1"/>
    </source>
</evidence>
<dbReference type="GO" id="GO:0000815">
    <property type="term" value="C:ESCRT III complex"/>
    <property type="evidence" value="ECO:0007669"/>
    <property type="project" value="TreeGrafter"/>
</dbReference>
<comment type="caution">
    <text evidence="8">The sequence shown here is derived from an EMBL/GenBank/DDBJ whole genome shotgun (WGS) entry which is preliminary data.</text>
</comment>
<keyword evidence="9" id="KW-1185">Reference proteome</keyword>
<dbReference type="PANTHER" id="PTHR22761:SF10">
    <property type="entry name" value="GH13992P"/>
    <property type="match status" value="1"/>
</dbReference>
<organism evidence="8 9">
    <name type="scientific">Maudiozyma barnettii</name>
    <dbReference type="NCBI Taxonomy" id="61262"/>
    <lineage>
        <taxon>Eukaryota</taxon>
        <taxon>Fungi</taxon>
        <taxon>Dikarya</taxon>
        <taxon>Ascomycota</taxon>
        <taxon>Saccharomycotina</taxon>
        <taxon>Saccharomycetes</taxon>
        <taxon>Saccharomycetales</taxon>
        <taxon>Saccharomycetaceae</taxon>
        <taxon>Maudiozyma</taxon>
    </lineage>
</organism>
<dbReference type="Gene3D" id="1.10.287.1060">
    <property type="entry name" value="ESAT-6-like"/>
    <property type="match status" value="1"/>
</dbReference>
<sequence>MWSFFGGSSNGGTKGKELPKKAIVELREHINLLTKKQSHLQTQLITQENEARRFLSLGNKTLAKNALKKKKVYENQLGKLDGQIDSLEQQLFSIESANLNLETLRAMKQGSKAMKAIHTGMDIDKVDETMDDIREQVELGEEISDAISRPMYSGMNDVDEDELDEELDMLAQEETAQQIGIIPTTTETMKSNADTNKITSERVSELPNVPIDKISQSPQHNEEEEEEDEDERALRELQAEMGL</sequence>
<evidence type="ECO:0000256" key="4">
    <source>
        <dbReference type="ARBA" id="ARBA00040017"/>
    </source>
</evidence>
<evidence type="ECO:0000313" key="9">
    <source>
        <dbReference type="Proteomes" id="UP000644660"/>
    </source>
</evidence>
<evidence type="ECO:0000256" key="5">
    <source>
        <dbReference type="ARBA" id="ARBA00042586"/>
    </source>
</evidence>
<dbReference type="GO" id="GO:0009898">
    <property type="term" value="C:cytoplasmic side of plasma membrane"/>
    <property type="evidence" value="ECO:0007669"/>
    <property type="project" value="TreeGrafter"/>
</dbReference>
<keyword evidence="6" id="KW-0175">Coiled coil</keyword>
<dbReference type="GO" id="GO:0005771">
    <property type="term" value="C:multivesicular body"/>
    <property type="evidence" value="ECO:0007669"/>
    <property type="project" value="TreeGrafter"/>
</dbReference>
<feature type="region of interest" description="Disordered" evidence="7">
    <location>
        <begin position="185"/>
        <end position="243"/>
    </location>
</feature>
<feature type="compositionally biased region" description="Basic and acidic residues" evidence="7">
    <location>
        <begin position="232"/>
        <end position="243"/>
    </location>
</feature>